<protein>
    <recommendedName>
        <fullName evidence="1">non-specific serine/threonine protein kinase</fullName>
        <ecNumber evidence="1">2.7.11.1</ecNumber>
    </recommendedName>
</protein>
<dbReference type="SMART" id="SM00220">
    <property type="entry name" value="S_TKc"/>
    <property type="match status" value="1"/>
</dbReference>
<keyword evidence="3" id="KW-1185">Reference proteome</keyword>
<dbReference type="PROSITE" id="PS00108">
    <property type="entry name" value="PROTEIN_KINASE_ST"/>
    <property type="match status" value="1"/>
</dbReference>
<dbReference type="InterPro" id="IPR000719">
    <property type="entry name" value="Prot_kinase_dom"/>
</dbReference>
<dbReference type="WBParaSite" id="Gr19_v10_g17641.t1">
    <property type="protein sequence ID" value="Gr19_v10_g17641.t1"/>
    <property type="gene ID" value="Gr19_v10_g17641"/>
</dbReference>
<reference evidence="4" key="1">
    <citation type="submission" date="2022-11" db="UniProtKB">
        <authorList>
            <consortium name="WormBaseParasite"/>
        </authorList>
    </citation>
    <scope>IDENTIFICATION</scope>
</reference>
<proteinExistence type="predicted"/>
<dbReference type="GO" id="GO:0005524">
    <property type="term" value="F:ATP binding"/>
    <property type="evidence" value="ECO:0007669"/>
    <property type="project" value="InterPro"/>
</dbReference>
<dbReference type="Proteomes" id="UP000887572">
    <property type="component" value="Unplaced"/>
</dbReference>
<dbReference type="PROSITE" id="PS50011">
    <property type="entry name" value="PROTEIN_KINASE_DOM"/>
    <property type="match status" value="1"/>
</dbReference>
<dbReference type="AlphaFoldDB" id="A0A914HHU3"/>
<dbReference type="Gene3D" id="1.10.510.10">
    <property type="entry name" value="Transferase(Phosphotransferase) domain 1"/>
    <property type="match status" value="1"/>
</dbReference>
<dbReference type="InterPro" id="IPR011009">
    <property type="entry name" value="Kinase-like_dom_sf"/>
</dbReference>
<dbReference type="SUPFAM" id="SSF56112">
    <property type="entry name" value="Protein kinase-like (PK-like)"/>
    <property type="match status" value="1"/>
</dbReference>
<evidence type="ECO:0000259" key="2">
    <source>
        <dbReference type="PROSITE" id="PS50011"/>
    </source>
</evidence>
<dbReference type="Pfam" id="PF00069">
    <property type="entry name" value="Pkinase"/>
    <property type="match status" value="1"/>
</dbReference>
<organism evidence="3 4">
    <name type="scientific">Globodera rostochiensis</name>
    <name type="common">Golden nematode worm</name>
    <name type="synonym">Heterodera rostochiensis</name>
    <dbReference type="NCBI Taxonomy" id="31243"/>
    <lineage>
        <taxon>Eukaryota</taxon>
        <taxon>Metazoa</taxon>
        <taxon>Ecdysozoa</taxon>
        <taxon>Nematoda</taxon>
        <taxon>Chromadorea</taxon>
        <taxon>Rhabditida</taxon>
        <taxon>Tylenchina</taxon>
        <taxon>Tylenchomorpha</taxon>
        <taxon>Tylenchoidea</taxon>
        <taxon>Heteroderidae</taxon>
        <taxon>Heteroderinae</taxon>
        <taxon>Globodera</taxon>
    </lineage>
</organism>
<name>A0A914HHU3_GLORO</name>
<dbReference type="GO" id="GO:0004674">
    <property type="term" value="F:protein serine/threonine kinase activity"/>
    <property type="evidence" value="ECO:0007669"/>
    <property type="project" value="UniProtKB-EC"/>
</dbReference>
<sequence length="417" mass="46841">MLDFEFVDEMSYFCIIDEMSELVEFGLQISGRNVAYTNQRLGRAVFLLPAPQPITSAPDNDAARQQGRMADQLVELNPGARVTGRRRWTIDKKLGAGAFGAVYLCHDDNGMQGALKTEPVDVAQPVLAMEAAVLNSLHELRADDARHFCRCLDVGRDDQQKNPATGQVTSFNFIVMSLVGRGLDGLVREAGDRFSPGTAIGMAIQLLDAIKALHSVGYLHRDIKPANTTIGRPDTNEQRLLYLIDFGIARKFLREDGTQRRPRSATTFRGTPIYAPIAAHSNSEYSRKDDVESWFYVLIKFYRGAVPWKHAGDVIQIGERKCRRLKTQPADIRRQARAELLEGCPAEFDKILKHIDGLRIEDRPDYDMIASLLRKCLADNKFQELPYDWEVGRRNEGNVLTARTRSGSSGKSRSKRK</sequence>
<evidence type="ECO:0000313" key="4">
    <source>
        <dbReference type="WBParaSite" id="Gr19_v10_g17641.t1"/>
    </source>
</evidence>
<dbReference type="InterPro" id="IPR008271">
    <property type="entry name" value="Ser/Thr_kinase_AS"/>
</dbReference>
<dbReference type="EC" id="2.7.11.1" evidence="1"/>
<dbReference type="PANTHER" id="PTHR11909">
    <property type="entry name" value="CASEIN KINASE-RELATED"/>
    <property type="match status" value="1"/>
</dbReference>
<feature type="domain" description="Protein kinase" evidence="2">
    <location>
        <begin position="88"/>
        <end position="377"/>
    </location>
</feature>
<accession>A0A914HHU3</accession>
<evidence type="ECO:0000313" key="3">
    <source>
        <dbReference type="Proteomes" id="UP000887572"/>
    </source>
</evidence>
<evidence type="ECO:0000256" key="1">
    <source>
        <dbReference type="ARBA" id="ARBA00012513"/>
    </source>
</evidence>
<dbReference type="InterPro" id="IPR050235">
    <property type="entry name" value="CK1_Ser-Thr_kinase"/>
</dbReference>